<name>A0A2T0LJU6_9ACTN</name>
<feature type="region of interest" description="Disordered" evidence="1">
    <location>
        <begin position="148"/>
        <end position="261"/>
    </location>
</feature>
<keyword evidence="3" id="KW-1185">Reference proteome</keyword>
<protein>
    <submittedName>
        <fullName evidence="2">DDE family transposase</fullName>
    </submittedName>
</protein>
<feature type="compositionally biased region" description="Low complexity" evidence="1">
    <location>
        <begin position="59"/>
        <end position="69"/>
    </location>
</feature>
<evidence type="ECO:0000313" key="3">
    <source>
        <dbReference type="Proteomes" id="UP000238312"/>
    </source>
</evidence>
<reference evidence="2 3" key="1">
    <citation type="submission" date="2018-03" db="EMBL/GenBank/DDBJ databases">
        <title>Genomic Encyclopedia of Type Strains, Phase III (KMG-III): the genomes of soil and plant-associated and newly described type strains.</title>
        <authorList>
            <person name="Whitman W."/>
        </authorList>
    </citation>
    <scope>NUCLEOTIDE SEQUENCE [LARGE SCALE GENOMIC DNA]</scope>
    <source>
        <strain evidence="2 3">CGMCC 4.7104</strain>
    </source>
</reference>
<evidence type="ECO:0000313" key="2">
    <source>
        <dbReference type="EMBL" id="PRX42837.1"/>
    </source>
</evidence>
<dbReference type="AlphaFoldDB" id="A0A2T0LJU6"/>
<dbReference type="Pfam" id="PF07592">
    <property type="entry name" value="DDE_Tnp_ISAZ013"/>
    <property type="match status" value="1"/>
</dbReference>
<dbReference type="InterPro" id="IPR011518">
    <property type="entry name" value="Transposase_36"/>
</dbReference>
<comment type="caution">
    <text evidence="2">The sequence shown here is derived from an EMBL/GenBank/DDBJ whole genome shotgun (WGS) entry which is preliminary data.</text>
</comment>
<organism evidence="2 3">
    <name type="scientific">Nonomuraea fuscirosea</name>
    <dbReference type="NCBI Taxonomy" id="1291556"/>
    <lineage>
        <taxon>Bacteria</taxon>
        <taxon>Bacillati</taxon>
        <taxon>Actinomycetota</taxon>
        <taxon>Actinomycetes</taxon>
        <taxon>Streptosporangiales</taxon>
        <taxon>Streptosporangiaceae</taxon>
        <taxon>Nonomuraea</taxon>
    </lineage>
</organism>
<feature type="region of interest" description="Disordered" evidence="1">
    <location>
        <begin position="1"/>
        <end position="78"/>
    </location>
</feature>
<proteinExistence type="predicted"/>
<gene>
    <name evidence="2" type="ORF">B0I32_1668</name>
</gene>
<accession>A0A2T0LJU6</accession>
<dbReference type="EMBL" id="PVNG01000066">
    <property type="protein sequence ID" value="PRX42837.1"/>
    <property type="molecule type" value="Genomic_DNA"/>
</dbReference>
<evidence type="ECO:0000256" key="1">
    <source>
        <dbReference type="SAM" id="MobiDB-lite"/>
    </source>
</evidence>
<dbReference type="Proteomes" id="UP000238312">
    <property type="component" value="Unassembled WGS sequence"/>
</dbReference>
<sequence>MGFWGLSSGDGQEGVGEPASLPSRDTGRRPTASRTSCAVRDSVCRSTPRRWRAAGTRTAMRSSAPSMSRSAHRDAGQPVISVDTQKQELLGPFKNAGREWRPAGEPVPVNVYDFAEPATGKVVPYGIDDIAASTDWVNATCRRAPRNGTRWSTGCSPHHDELAQQAADQPRSRDQQHRRHHHDHRTTVQPELDTGTYPLGARTSNADLAAPPLTRHPCHGDRNYALHPTWTPTPTPPATTNRPIGRTHESYPTWPRWRSSR</sequence>